<reference evidence="2" key="1">
    <citation type="submission" date="2021-03" db="EMBL/GenBank/DDBJ databases">
        <title>Draft genome sequence of rust myrtle Austropuccinia psidii MF-1, a brazilian biotype.</title>
        <authorList>
            <person name="Quecine M.C."/>
            <person name="Pachon D.M.R."/>
            <person name="Bonatelli M.L."/>
            <person name="Correr F.H."/>
            <person name="Franceschini L.M."/>
            <person name="Leite T.F."/>
            <person name="Margarido G.R.A."/>
            <person name="Almeida C.A."/>
            <person name="Ferrarezi J.A."/>
            <person name="Labate C.A."/>
        </authorList>
    </citation>
    <scope>NUCLEOTIDE SEQUENCE</scope>
    <source>
        <strain evidence="2">MF-1</strain>
    </source>
</reference>
<proteinExistence type="predicted"/>
<sequence>MIYSIKFILFFLLIIGQLPIGVRLSLMAKLGKLGRSSKAGGEAAGAGGTGSRAGDGIKGGDGLGRAHINPKGAGGPQRINPEVAGPSRLPTTAPRVRLPAAPSTIPLADRAGAITPEIESKAESYLQTFLPSLYRRIKQFVVRLNFRKDSNAQSIEKFKMNFHQQSDVNKEYVLSKAFESLRDNVPRRSLEDLQAWVNAIKETFTKVPPPGVEIRLHMELSEYLTKATKLEVTSPLYHAVPDFKKLQIFLYDRAQPFYDHWVPLGKESRGWRREFLNFDKNVLESRELESDTLHKIQSNPVSIEPFMKIQKLPDDDYKRVAQSVKEIIAKVQDDTLAWVSYRRVLKGEFNKYELDDRTASATSLLYLYQTAVRALQATPRSLKNKAIVRTIEETFKDYANKEPFLYPHFMKLHEAIRKAAPLRAAARAKTRPPTQNTPS</sequence>
<dbReference type="EMBL" id="AVOT02022769">
    <property type="protein sequence ID" value="MBW0512385.1"/>
    <property type="molecule type" value="Genomic_DNA"/>
</dbReference>
<keyword evidence="3" id="KW-1185">Reference proteome</keyword>
<feature type="region of interest" description="Disordered" evidence="1">
    <location>
        <begin position="36"/>
        <end position="55"/>
    </location>
</feature>
<dbReference type="AlphaFoldDB" id="A0A9Q3DY97"/>
<comment type="caution">
    <text evidence="2">The sequence shown here is derived from an EMBL/GenBank/DDBJ whole genome shotgun (WGS) entry which is preliminary data.</text>
</comment>
<feature type="compositionally biased region" description="Gly residues" evidence="1">
    <location>
        <begin position="42"/>
        <end position="55"/>
    </location>
</feature>
<protein>
    <submittedName>
        <fullName evidence="2">Uncharacterized protein</fullName>
    </submittedName>
</protein>
<evidence type="ECO:0000313" key="3">
    <source>
        <dbReference type="Proteomes" id="UP000765509"/>
    </source>
</evidence>
<accession>A0A9Q3DY97</accession>
<evidence type="ECO:0000256" key="1">
    <source>
        <dbReference type="SAM" id="MobiDB-lite"/>
    </source>
</evidence>
<organism evidence="2 3">
    <name type="scientific">Austropuccinia psidii MF-1</name>
    <dbReference type="NCBI Taxonomy" id="1389203"/>
    <lineage>
        <taxon>Eukaryota</taxon>
        <taxon>Fungi</taxon>
        <taxon>Dikarya</taxon>
        <taxon>Basidiomycota</taxon>
        <taxon>Pucciniomycotina</taxon>
        <taxon>Pucciniomycetes</taxon>
        <taxon>Pucciniales</taxon>
        <taxon>Sphaerophragmiaceae</taxon>
        <taxon>Austropuccinia</taxon>
    </lineage>
</organism>
<dbReference type="Proteomes" id="UP000765509">
    <property type="component" value="Unassembled WGS sequence"/>
</dbReference>
<evidence type="ECO:0000313" key="2">
    <source>
        <dbReference type="EMBL" id="MBW0512385.1"/>
    </source>
</evidence>
<gene>
    <name evidence="2" type="ORF">O181_052100</name>
</gene>
<name>A0A9Q3DY97_9BASI</name>